<dbReference type="InterPro" id="IPR053864">
    <property type="entry name" value="DUF6933"/>
</dbReference>
<protein>
    <recommendedName>
        <fullName evidence="1">DUF6933 domain-containing protein</fullName>
    </recommendedName>
</protein>
<name>A0AAW8VUH6_LACPE</name>
<proteinExistence type="predicted"/>
<gene>
    <name evidence="2" type="ORF">RI536_04880</name>
</gene>
<reference evidence="2" key="1">
    <citation type="submission" date="2023-08" db="EMBL/GenBank/DDBJ databases">
        <authorList>
            <person name="Page C.A."/>
            <person name="Perez-Diaz I.M."/>
        </authorList>
    </citation>
    <scope>NUCLEOTIDE SEQUENCE</scope>
    <source>
        <strain evidence="2">7.8.46</strain>
    </source>
</reference>
<comment type="caution">
    <text evidence="2">The sequence shown here is derived from an EMBL/GenBank/DDBJ whole genome shotgun (WGS) entry which is preliminary data.</text>
</comment>
<accession>A0AAW8VUH6</accession>
<evidence type="ECO:0000313" key="2">
    <source>
        <dbReference type="EMBL" id="MDT6989434.1"/>
    </source>
</evidence>
<evidence type="ECO:0000259" key="1">
    <source>
        <dbReference type="Pfam" id="PF22016"/>
    </source>
</evidence>
<organism evidence="2 3">
    <name type="scientific">Lactiplantibacillus pentosus</name>
    <name type="common">Lactobacillus pentosus</name>
    <dbReference type="NCBI Taxonomy" id="1589"/>
    <lineage>
        <taxon>Bacteria</taxon>
        <taxon>Bacillati</taxon>
        <taxon>Bacillota</taxon>
        <taxon>Bacilli</taxon>
        <taxon>Lactobacillales</taxon>
        <taxon>Lactobacillaceae</taxon>
        <taxon>Lactiplantibacillus</taxon>
    </lineage>
</organism>
<dbReference type="Pfam" id="PF22016">
    <property type="entry name" value="DUF6933"/>
    <property type="match status" value="1"/>
</dbReference>
<dbReference type="Proteomes" id="UP001267003">
    <property type="component" value="Unassembled WGS sequence"/>
</dbReference>
<sequence>MYLDIATKAKSLFKNFPKVSDPETAAQTAVVNPLFSWHISTLQKNKFIVFNNDGCSLHVVIKSSTDQAQVGADFWAMLEQLWLQWSLDRQLFEQYRTKAKPFVVIQNMNRTVAKILSKTIRDHELNAKKTKPDDASLLRLSSLLTDDLQPQNGGW</sequence>
<dbReference type="EMBL" id="JAVLAQ010000001">
    <property type="protein sequence ID" value="MDT6989434.1"/>
    <property type="molecule type" value="Genomic_DNA"/>
</dbReference>
<evidence type="ECO:0000313" key="3">
    <source>
        <dbReference type="Proteomes" id="UP001267003"/>
    </source>
</evidence>
<feature type="domain" description="DUF6933" evidence="1">
    <location>
        <begin position="10"/>
        <end position="149"/>
    </location>
</feature>
<dbReference type="AlphaFoldDB" id="A0AAW8VUH6"/>
<dbReference type="RefSeq" id="WP_216780797.1">
    <property type="nucleotide sequence ID" value="NZ_JAGXBR010000039.1"/>
</dbReference>